<dbReference type="AlphaFoldDB" id="A0A0D2JNK9"/>
<dbReference type="InterPro" id="IPR017853">
    <property type="entry name" value="GH"/>
</dbReference>
<organism evidence="1 2">
    <name type="scientific">Monoraphidium neglectum</name>
    <dbReference type="NCBI Taxonomy" id="145388"/>
    <lineage>
        <taxon>Eukaryota</taxon>
        <taxon>Viridiplantae</taxon>
        <taxon>Chlorophyta</taxon>
        <taxon>core chlorophytes</taxon>
        <taxon>Chlorophyceae</taxon>
        <taxon>CS clade</taxon>
        <taxon>Sphaeropleales</taxon>
        <taxon>Selenastraceae</taxon>
        <taxon>Monoraphidium</taxon>
    </lineage>
</organism>
<proteinExistence type="predicted"/>
<dbReference type="EMBL" id="KK101478">
    <property type="protein sequence ID" value="KIZ00733.1"/>
    <property type="molecule type" value="Genomic_DNA"/>
</dbReference>
<protein>
    <recommendedName>
        <fullName evidence="3">Arabinogalactan endo-beta-1,4-galactanase</fullName>
    </recommendedName>
</protein>
<dbReference type="OrthoDB" id="532139at2759"/>
<evidence type="ECO:0000313" key="1">
    <source>
        <dbReference type="EMBL" id="KIZ00733.1"/>
    </source>
</evidence>
<sequence>MADAVNQAVKPNTEVIFTLNGETGKSVSQFSKEWLSLVPLARGWLTARGKLLRANALIAVSLNYNKLYGWIDFTSISPDSIAKSFDKEWRAQAAKYPLDLPNMKRLYDAVDVIGLSAYPPLYPGFKYQDLPVALQYHAQELSYAGIDLKQLLDSGKKLVISEWGVGGGTQDGGSIAKSTKDVAGYPFFGLWYPYAASKDPWRNADYNEYRRYLYRMTAQWLVNGGGPQFPLYKLYAWGAGSWDAMGVHFQSGDASGSWADPEIIQIVKDHNGKV</sequence>
<dbReference type="KEGG" id="mng:MNEG_7227"/>
<dbReference type="Proteomes" id="UP000054498">
    <property type="component" value="Unassembled WGS sequence"/>
</dbReference>
<name>A0A0D2JNK9_9CHLO</name>
<gene>
    <name evidence="1" type="ORF">MNEG_7227</name>
</gene>
<reference evidence="1 2" key="1">
    <citation type="journal article" date="2013" name="BMC Genomics">
        <title>Reconstruction of the lipid metabolism for the microalga Monoraphidium neglectum from its genome sequence reveals characteristics suitable for biofuel production.</title>
        <authorList>
            <person name="Bogen C."/>
            <person name="Al-Dilaimi A."/>
            <person name="Albersmeier A."/>
            <person name="Wichmann J."/>
            <person name="Grundmann M."/>
            <person name="Rupp O."/>
            <person name="Lauersen K.J."/>
            <person name="Blifernez-Klassen O."/>
            <person name="Kalinowski J."/>
            <person name="Goesmann A."/>
            <person name="Mussgnug J.H."/>
            <person name="Kruse O."/>
        </authorList>
    </citation>
    <scope>NUCLEOTIDE SEQUENCE [LARGE SCALE GENOMIC DNA]</scope>
    <source>
        <strain evidence="1 2">SAG 48.87</strain>
    </source>
</reference>
<evidence type="ECO:0008006" key="3">
    <source>
        <dbReference type="Google" id="ProtNLM"/>
    </source>
</evidence>
<keyword evidence="2" id="KW-1185">Reference proteome</keyword>
<dbReference type="RefSeq" id="XP_013899752.1">
    <property type="nucleotide sequence ID" value="XM_014044298.1"/>
</dbReference>
<dbReference type="GeneID" id="25740103"/>
<accession>A0A0D2JNK9</accession>
<evidence type="ECO:0000313" key="2">
    <source>
        <dbReference type="Proteomes" id="UP000054498"/>
    </source>
</evidence>
<dbReference type="SUPFAM" id="SSF51445">
    <property type="entry name" value="(Trans)glycosidases"/>
    <property type="match status" value="1"/>
</dbReference>